<dbReference type="Gene3D" id="1.10.1660.10">
    <property type="match status" value="1"/>
</dbReference>
<dbReference type="InterPro" id="IPR009061">
    <property type="entry name" value="DNA-bd_dom_put_sf"/>
</dbReference>
<evidence type="ECO:0000313" key="3">
    <source>
        <dbReference type="EMBL" id="BCJ85037.1"/>
    </source>
</evidence>
<dbReference type="RefSeq" id="WP_226375290.1">
    <property type="nucleotide sequence ID" value="NZ_AP023366.1"/>
</dbReference>
<dbReference type="InterPro" id="IPR047057">
    <property type="entry name" value="MerR_fam"/>
</dbReference>
<feature type="domain" description="HTH merR-type" evidence="2">
    <location>
        <begin position="2"/>
        <end position="70"/>
    </location>
</feature>
<dbReference type="Proteomes" id="UP000593802">
    <property type="component" value="Chromosome"/>
</dbReference>
<dbReference type="AlphaFoldDB" id="A0A7I8D4Q1"/>
<dbReference type="GO" id="GO:0003700">
    <property type="term" value="F:DNA-binding transcription factor activity"/>
    <property type="evidence" value="ECO:0007669"/>
    <property type="project" value="InterPro"/>
</dbReference>
<dbReference type="PANTHER" id="PTHR30204">
    <property type="entry name" value="REDOX-CYCLING DRUG-SENSING TRANSCRIPTIONAL ACTIVATOR SOXR"/>
    <property type="match status" value="1"/>
</dbReference>
<dbReference type="KEGG" id="eff:skT53_00220"/>
<dbReference type="PROSITE" id="PS50937">
    <property type="entry name" value="HTH_MERR_2"/>
    <property type="match status" value="1"/>
</dbReference>
<evidence type="ECO:0000256" key="1">
    <source>
        <dbReference type="ARBA" id="ARBA00023125"/>
    </source>
</evidence>
<keyword evidence="1" id="KW-0238">DNA-binding</keyword>
<keyword evidence="4" id="KW-1185">Reference proteome</keyword>
<dbReference type="SMART" id="SM00422">
    <property type="entry name" value="HTH_MERR"/>
    <property type="match status" value="1"/>
</dbReference>
<dbReference type="SUPFAM" id="SSF46955">
    <property type="entry name" value="Putative DNA-binding domain"/>
    <property type="match status" value="1"/>
</dbReference>
<dbReference type="GO" id="GO:0003677">
    <property type="term" value="F:DNA binding"/>
    <property type="evidence" value="ECO:0007669"/>
    <property type="project" value="UniProtKB-KW"/>
</dbReference>
<dbReference type="PANTHER" id="PTHR30204:SF90">
    <property type="entry name" value="HTH-TYPE TRANSCRIPTIONAL ACTIVATOR MTA"/>
    <property type="match status" value="1"/>
</dbReference>
<name>A0A7I8D4Q1_9BACL</name>
<organism evidence="3 4">
    <name type="scientific">Effusibacillus dendaii</name>
    <dbReference type="NCBI Taxonomy" id="2743772"/>
    <lineage>
        <taxon>Bacteria</taxon>
        <taxon>Bacillati</taxon>
        <taxon>Bacillota</taxon>
        <taxon>Bacilli</taxon>
        <taxon>Bacillales</taxon>
        <taxon>Alicyclobacillaceae</taxon>
        <taxon>Effusibacillus</taxon>
    </lineage>
</organism>
<accession>A0A7I8D4Q1</accession>
<evidence type="ECO:0000259" key="2">
    <source>
        <dbReference type="PROSITE" id="PS50937"/>
    </source>
</evidence>
<dbReference type="CDD" id="cd01106">
    <property type="entry name" value="HTH_TipAL-Mta"/>
    <property type="match status" value="1"/>
</dbReference>
<gene>
    <name evidence="3" type="ORF">skT53_00220</name>
</gene>
<protein>
    <recommendedName>
        <fullName evidence="2">HTH merR-type domain-containing protein</fullName>
    </recommendedName>
</protein>
<dbReference type="InterPro" id="IPR000551">
    <property type="entry name" value="MerR-type_HTH_dom"/>
</dbReference>
<evidence type="ECO:0000313" key="4">
    <source>
        <dbReference type="Proteomes" id="UP000593802"/>
    </source>
</evidence>
<dbReference type="Pfam" id="PF13411">
    <property type="entry name" value="MerR_1"/>
    <property type="match status" value="1"/>
</dbReference>
<reference evidence="3 4" key="1">
    <citation type="submission" date="2020-08" db="EMBL/GenBank/DDBJ databases">
        <title>Complete Genome Sequence of Effusibacillus dendaii Strain skT53, Isolated from Farmland soil.</title>
        <authorList>
            <person name="Konishi T."/>
            <person name="Kawasaki H."/>
        </authorList>
    </citation>
    <scope>NUCLEOTIDE SEQUENCE [LARGE SCALE GENOMIC DNA]</scope>
    <source>
        <strain evidence="4">skT53</strain>
    </source>
</reference>
<dbReference type="EMBL" id="AP023366">
    <property type="protein sequence ID" value="BCJ85037.1"/>
    <property type="molecule type" value="Genomic_DNA"/>
</dbReference>
<proteinExistence type="predicted"/>
<sequence length="95" mass="11241">MAYTVKEVSNLSGVSIRTLHYDEIGLLNPAFYGENGYRYYEQEQLLQLQQILFFRELELPLEDIQTILESNAFERVEALQSHKRILQKRRSVCMN</sequence>